<evidence type="ECO:0000313" key="8">
    <source>
        <dbReference type="Proteomes" id="UP000824890"/>
    </source>
</evidence>
<protein>
    <recommendedName>
        <fullName evidence="6">Pectin acetylesterase</fullName>
        <ecNumber evidence="6">3.1.1.-</ecNumber>
    </recommendedName>
</protein>
<gene>
    <name evidence="7" type="ORF">HID58_044837</name>
</gene>
<keyword evidence="6" id="KW-0964">Secreted</keyword>
<reference evidence="7 8" key="1">
    <citation type="submission" date="2021-05" db="EMBL/GenBank/DDBJ databases">
        <title>Genome Assembly of Synthetic Allotetraploid Brassica napus Reveals Homoeologous Exchanges between Subgenomes.</title>
        <authorList>
            <person name="Davis J.T."/>
        </authorList>
    </citation>
    <scope>NUCLEOTIDE SEQUENCE [LARGE SCALE GENOMIC DNA]</scope>
    <source>
        <strain evidence="8">cv. Da-Ae</strain>
        <tissue evidence="7">Seedling</tissue>
    </source>
</reference>
<comment type="similarity">
    <text evidence="3 6">Belongs to the pectinacetylesterase family.</text>
</comment>
<evidence type="ECO:0000256" key="5">
    <source>
        <dbReference type="ARBA" id="ARBA00023316"/>
    </source>
</evidence>
<sequence>MQRECDQRPNEVSFFIDKSELCLYHGSSNYMEKEVQFTGILSDKAQENPVKLCYCDGASSVEMAAQLQFRGERTSLGCSGGGLAAILRYDEFRNLFPGSTKVKCLSDAGLFLDKNLYNGIVEFQSVKNNLPRLCTNHLDPTSCFFPDNLISQMKTPLFIVNAAYDTWQIQSSIAPTSADPSGFWHDCRLNHGKCTPGQMRFLQGFRDQMLRVVKGFSMSRQNGLFINSCFAHCQTSSSKSTLWFSLGLSFFLVLVL</sequence>
<comment type="subcellular location">
    <subcellularLocation>
        <location evidence="2 6">Secreted</location>
        <location evidence="2 6">Cell wall</location>
    </subcellularLocation>
</comment>
<keyword evidence="5 6" id="KW-0961">Cell wall biogenesis/degradation</keyword>
<evidence type="ECO:0000256" key="2">
    <source>
        <dbReference type="ARBA" id="ARBA00004191"/>
    </source>
</evidence>
<evidence type="ECO:0000256" key="6">
    <source>
        <dbReference type="RuleBase" id="RU363114"/>
    </source>
</evidence>
<keyword evidence="8" id="KW-1185">Reference proteome</keyword>
<proteinExistence type="inferred from homology"/>
<dbReference type="PANTHER" id="PTHR21562:SF100">
    <property type="entry name" value="PECTIN ACETYLESTERASE"/>
    <property type="match status" value="1"/>
</dbReference>
<keyword evidence="4 6" id="KW-0134">Cell wall</keyword>
<dbReference type="Proteomes" id="UP000824890">
    <property type="component" value="Unassembled WGS sequence"/>
</dbReference>
<dbReference type="InterPro" id="IPR004963">
    <property type="entry name" value="PAE/NOTUM"/>
</dbReference>
<keyword evidence="6" id="KW-0378">Hydrolase</keyword>
<comment type="caution">
    <text evidence="7">The sequence shown here is derived from an EMBL/GenBank/DDBJ whole genome shotgun (WGS) entry which is preliminary data.</text>
</comment>
<accession>A0ABQ7XI30</accession>
<evidence type="ECO:0000256" key="3">
    <source>
        <dbReference type="ARBA" id="ARBA00005784"/>
    </source>
</evidence>
<dbReference type="Pfam" id="PF03283">
    <property type="entry name" value="PAE"/>
    <property type="match status" value="2"/>
</dbReference>
<evidence type="ECO:0000256" key="4">
    <source>
        <dbReference type="ARBA" id="ARBA00022512"/>
    </source>
</evidence>
<comment type="function">
    <text evidence="1 6">Hydrolyzes acetyl esters in homogalacturonan regions of pectin. In type I primary cell wall, galacturonic acid residues of pectin can be acetylated at the O-2 and O-3 positions. Decreasing the degree of acetylation of pectin gels in vitro alters their physical properties.</text>
</comment>
<dbReference type="EMBL" id="JAGKQM010000260">
    <property type="protein sequence ID" value="KAH0854758.1"/>
    <property type="molecule type" value="Genomic_DNA"/>
</dbReference>
<dbReference type="EC" id="3.1.1.-" evidence="6"/>
<organism evidence="7 8">
    <name type="scientific">Brassica napus</name>
    <name type="common">Rape</name>
    <dbReference type="NCBI Taxonomy" id="3708"/>
    <lineage>
        <taxon>Eukaryota</taxon>
        <taxon>Viridiplantae</taxon>
        <taxon>Streptophyta</taxon>
        <taxon>Embryophyta</taxon>
        <taxon>Tracheophyta</taxon>
        <taxon>Spermatophyta</taxon>
        <taxon>Magnoliopsida</taxon>
        <taxon>eudicotyledons</taxon>
        <taxon>Gunneridae</taxon>
        <taxon>Pentapetalae</taxon>
        <taxon>rosids</taxon>
        <taxon>malvids</taxon>
        <taxon>Brassicales</taxon>
        <taxon>Brassicaceae</taxon>
        <taxon>Brassiceae</taxon>
        <taxon>Brassica</taxon>
    </lineage>
</organism>
<dbReference type="PANTHER" id="PTHR21562">
    <property type="entry name" value="NOTUM-RELATED"/>
    <property type="match status" value="1"/>
</dbReference>
<evidence type="ECO:0000313" key="7">
    <source>
        <dbReference type="EMBL" id="KAH0854758.1"/>
    </source>
</evidence>
<evidence type="ECO:0000256" key="1">
    <source>
        <dbReference type="ARBA" id="ARBA00003534"/>
    </source>
</evidence>
<name>A0ABQ7XI30_BRANA</name>